<gene>
    <name evidence="1" type="ORF">SAMN05444277_101533</name>
</gene>
<evidence type="ECO:0000313" key="1">
    <source>
        <dbReference type="EMBL" id="SFP64571.1"/>
    </source>
</evidence>
<dbReference type="RefSeq" id="WP_090654211.1">
    <property type="nucleotide sequence ID" value="NZ_FOXQ01000001.1"/>
</dbReference>
<reference evidence="1 2" key="1">
    <citation type="submission" date="2016-10" db="EMBL/GenBank/DDBJ databases">
        <authorList>
            <person name="de Groot N.N."/>
        </authorList>
    </citation>
    <scope>NUCLEOTIDE SEQUENCE [LARGE SCALE GENOMIC DNA]</scope>
    <source>
        <strain evidence="1 2">DSM 28286</strain>
    </source>
</reference>
<evidence type="ECO:0000313" key="2">
    <source>
        <dbReference type="Proteomes" id="UP000199031"/>
    </source>
</evidence>
<evidence type="ECO:0008006" key="3">
    <source>
        <dbReference type="Google" id="ProtNLM"/>
    </source>
</evidence>
<dbReference type="AlphaFoldDB" id="A0A1I5S1Y0"/>
<sequence length="170" mass="19604">MNFEYNHLLPADFDANSRVWIYQASRLFTISEALQIEDILNDLVQHWNAHGAPVKGYANLFFGQFIILMADETATGVSGCSIDSSVRIIQQIEKQFGVEMFNWQNLAFVVKDKVQIIPRQQFNYALENNFISPDTLFFNNVVATKKELEENWIIPVKNSWLKTKIKATVQ</sequence>
<dbReference type="STRING" id="1465490.SAMN05444277_101533"/>
<name>A0A1I5S1Y0_9BACT</name>
<proteinExistence type="predicted"/>
<protein>
    <recommendedName>
        <fullName evidence="3">ABC transporter ATPase</fullName>
    </recommendedName>
</protein>
<dbReference type="OrthoDB" id="978691at2"/>
<keyword evidence="2" id="KW-1185">Reference proteome</keyword>
<dbReference type="Proteomes" id="UP000199031">
    <property type="component" value="Unassembled WGS sequence"/>
</dbReference>
<organism evidence="1 2">
    <name type="scientific">Parafilimonas terrae</name>
    <dbReference type="NCBI Taxonomy" id="1465490"/>
    <lineage>
        <taxon>Bacteria</taxon>
        <taxon>Pseudomonadati</taxon>
        <taxon>Bacteroidota</taxon>
        <taxon>Chitinophagia</taxon>
        <taxon>Chitinophagales</taxon>
        <taxon>Chitinophagaceae</taxon>
        <taxon>Parafilimonas</taxon>
    </lineage>
</organism>
<accession>A0A1I5S1Y0</accession>
<dbReference type="EMBL" id="FOXQ01000001">
    <property type="protein sequence ID" value="SFP64571.1"/>
    <property type="molecule type" value="Genomic_DNA"/>
</dbReference>